<dbReference type="RefSeq" id="WP_191101701.1">
    <property type="nucleotide sequence ID" value="NZ_JACXXH010000027.1"/>
</dbReference>
<gene>
    <name evidence="2" type="ORF">IEG06_14785</name>
</gene>
<reference evidence="2 3" key="1">
    <citation type="submission" date="2020-09" db="EMBL/GenBank/DDBJ databases">
        <title>Bacillus nautilus sp. nov., Chryseoglobus crepusculi sp. nov, and Psychrobacter noctis sp. nov., isolated from deep-sea sponges from the equatorial Atlantic.</title>
        <authorList>
            <person name="Stennett H.L."/>
            <person name="Williams S.E."/>
        </authorList>
    </citation>
    <scope>NUCLEOTIDE SEQUENCE [LARGE SCALE GENOMIC DNA]</scope>
    <source>
        <strain evidence="2 3">28M-24</strain>
    </source>
</reference>
<evidence type="ECO:0000256" key="1">
    <source>
        <dbReference type="SAM" id="MobiDB-lite"/>
    </source>
</evidence>
<evidence type="ECO:0000313" key="2">
    <source>
        <dbReference type="EMBL" id="MBD3864713.1"/>
    </source>
</evidence>
<sequence length="131" mass="13448">ATVTVTVQPNGTPNTTNANDDAYNTTPTTPLTGNVLENDNDIEGNTQTVTTTTVTTAQGVTVTIDANTGVFTYTPNAGYVGTDSFVYTICDNGSPQACDQATVYLTVGGIANTTDAITDINNTFVGQPVSG</sequence>
<keyword evidence="3" id="KW-1185">Reference proteome</keyword>
<protein>
    <submittedName>
        <fullName evidence="2">Cadherin-like domain-containing protein</fullName>
    </submittedName>
</protein>
<name>A0ABR8M2C9_9FLAO</name>
<comment type="caution">
    <text evidence="2">The sequence shown here is derived from an EMBL/GenBank/DDBJ whole genome shotgun (WGS) entry which is preliminary data.</text>
</comment>
<accession>A0ABR8M2C9</accession>
<feature type="region of interest" description="Disordered" evidence="1">
    <location>
        <begin position="1"/>
        <end position="23"/>
    </location>
</feature>
<dbReference type="EMBL" id="JACXXH010000027">
    <property type="protein sequence ID" value="MBD3864713.1"/>
    <property type="molecule type" value="Genomic_DNA"/>
</dbReference>
<proteinExistence type="predicted"/>
<evidence type="ECO:0000313" key="3">
    <source>
        <dbReference type="Proteomes" id="UP000627521"/>
    </source>
</evidence>
<dbReference type="Proteomes" id="UP000627521">
    <property type="component" value="Unassembled WGS sequence"/>
</dbReference>
<dbReference type="Gene3D" id="2.60.40.3440">
    <property type="match status" value="1"/>
</dbReference>
<organism evidence="2 3">
    <name type="scientific">Olleya marilimosa</name>
    <dbReference type="NCBI Taxonomy" id="272164"/>
    <lineage>
        <taxon>Bacteria</taxon>
        <taxon>Pseudomonadati</taxon>
        <taxon>Bacteroidota</taxon>
        <taxon>Flavobacteriia</taxon>
        <taxon>Flavobacteriales</taxon>
        <taxon>Flavobacteriaceae</taxon>
    </lineage>
</organism>
<feature type="compositionally biased region" description="Low complexity" evidence="1">
    <location>
        <begin position="9"/>
        <end position="23"/>
    </location>
</feature>
<feature type="non-terminal residue" evidence="2">
    <location>
        <position position="131"/>
    </location>
</feature>
<dbReference type="Pfam" id="PF17963">
    <property type="entry name" value="Big_9"/>
    <property type="match status" value="1"/>
</dbReference>
<feature type="non-terminal residue" evidence="2">
    <location>
        <position position="1"/>
    </location>
</feature>